<evidence type="ECO:0000256" key="2">
    <source>
        <dbReference type="ARBA" id="ARBA00022741"/>
    </source>
</evidence>
<proteinExistence type="inferred from homology"/>
<comment type="caution">
    <text evidence="13">The sequence shown here is derived from an EMBL/GenBank/DDBJ whole genome shotgun (WGS) entry which is preliminary data.</text>
</comment>
<keyword evidence="2 11" id="KW-0547">Nucleotide-binding</keyword>
<dbReference type="EMBL" id="JANUGW010000002">
    <property type="protein sequence ID" value="MCS0580586.1"/>
    <property type="molecule type" value="Genomic_DNA"/>
</dbReference>
<evidence type="ECO:0000256" key="8">
    <source>
        <dbReference type="ARBA" id="ARBA00023125"/>
    </source>
</evidence>
<name>A0ABT1ZL13_9BURK</name>
<dbReference type="HAMAP" id="MF_01487">
    <property type="entry name" value="RecD"/>
    <property type="match status" value="1"/>
</dbReference>
<keyword evidence="14" id="KW-1185">Reference proteome</keyword>
<comment type="function">
    <text evidence="11">A helicase/nuclease that prepares dsDNA breaks (DSB) for recombinational DNA repair. Binds to DSBs and unwinds DNA via a highly rapid and processive ATP-dependent bidirectional helicase activity. Unwinds dsDNA until it encounters a Chi (crossover hotspot instigator) sequence from the 3' direction. Cuts ssDNA a few nucleotides 3' to the Chi site. The properties and activities of the enzyme are changed at Chi. The Chi-altered holoenzyme produces a long 3'-ssDNA overhang and facilitates RecA-binding to the ssDNA for homologous DNA recombination and repair. Holoenzyme degrades any linearized DNA that is unable to undergo homologous recombination. In the holoenzyme this subunit has ssDNA-dependent ATPase and 5'-3' helicase activity. When added to pre-assembled RecBC greatly stimulates nuclease activity and augments holoenzyme processivity. Negatively regulates the RecA-loading ability of RecBCD.</text>
</comment>
<keyword evidence="9 11" id="KW-0234">DNA repair</keyword>
<evidence type="ECO:0000256" key="1">
    <source>
        <dbReference type="ARBA" id="ARBA00022722"/>
    </source>
</evidence>
<reference evidence="13 14" key="1">
    <citation type="submission" date="2022-08" db="EMBL/GenBank/DDBJ databases">
        <title>Reclassification of Massilia species as members of the genera Telluria, Duganella, Pseudoduganella, Mokoshia gen. nov. and Zemynaea gen. nov. using orthogonal and non-orthogonal genome-based approaches.</title>
        <authorList>
            <person name="Bowman J.P."/>
        </authorList>
    </citation>
    <scope>NUCLEOTIDE SEQUENCE [LARGE SCALE GENOMIC DNA]</scope>
    <source>
        <strain evidence="13 14">JCM 31316</strain>
    </source>
</reference>
<dbReference type="Gene3D" id="3.40.50.300">
    <property type="entry name" value="P-loop containing nucleotide triphosphate hydrolases"/>
    <property type="match status" value="3"/>
</dbReference>
<dbReference type="SMART" id="SM00382">
    <property type="entry name" value="AAA"/>
    <property type="match status" value="1"/>
</dbReference>
<evidence type="ECO:0000256" key="7">
    <source>
        <dbReference type="ARBA" id="ARBA00022840"/>
    </source>
</evidence>
<dbReference type="InterPro" id="IPR027785">
    <property type="entry name" value="UvrD-like_helicase_C"/>
</dbReference>
<evidence type="ECO:0000256" key="11">
    <source>
        <dbReference type="HAMAP-Rule" id="MF_01487"/>
    </source>
</evidence>
<keyword evidence="5 11" id="KW-0347">Helicase</keyword>
<keyword evidence="3 11" id="KW-0227">DNA damage</keyword>
<dbReference type="SUPFAM" id="SSF52540">
    <property type="entry name" value="P-loop containing nucleoside triphosphate hydrolases"/>
    <property type="match status" value="2"/>
</dbReference>
<dbReference type="PANTHER" id="PTHR43788">
    <property type="entry name" value="DNA2/NAM7 HELICASE FAMILY MEMBER"/>
    <property type="match status" value="1"/>
</dbReference>
<evidence type="ECO:0000256" key="9">
    <source>
        <dbReference type="ARBA" id="ARBA00023204"/>
    </source>
</evidence>
<evidence type="ECO:0000256" key="6">
    <source>
        <dbReference type="ARBA" id="ARBA00022839"/>
    </source>
</evidence>
<dbReference type="PANTHER" id="PTHR43788:SF6">
    <property type="entry name" value="DNA HELICASE B"/>
    <property type="match status" value="1"/>
</dbReference>
<keyword evidence="6 11" id="KW-0269">Exonuclease</keyword>
<evidence type="ECO:0000313" key="13">
    <source>
        <dbReference type="EMBL" id="MCS0580586.1"/>
    </source>
</evidence>
<feature type="domain" description="AAA+ ATPase" evidence="12">
    <location>
        <begin position="198"/>
        <end position="440"/>
    </location>
</feature>
<feature type="binding site" evidence="11">
    <location>
        <begin position="206"/>
        <end position="213"/>
    </location>
    <ligand>
        <name>ATP</name>
        <dbReference type="ChEBI" id="CHEBI:30616"/>
    </ligand>
</feature>
<dbReference type="Gene3D" id="1.10.10.1020">
    <property type="entry name" value="RecBCD complex, subunit RecD, N-terminal domain"/>
    <property type="match status" value="1"/>
</dbReference>
<dbReference type="InterPro" id="IPR049550">
    <property type="entry name" value="RecD_N"/>
</dbReference>
<dbReference type="GO" id="GO:0008854">
    <property type="term" value="F:exodeoxyribonuclease V activity"/>
    <property type="evidence" value="ECO:0007669"/>
    <property type="project" value="UniProtKB-EC"/>
</dbReference>
<dbReference type="InterPro" id="IPR041851">
    <property type="entry name" value="RecD_N_sf"/>
</dbReference>
<comment type="similarity">
    <text evidence="11">Belongs to the RecD family.</text>
</comment>
<dbReference type="CDD" id="cd17933">
    <property type="entry name" value="DEXSc_RecD-like"/>
    <property type="match status" value="1"/>
</dbReference>
<keyword evidence="7 11" id="KW-0067">ATP-binding</keyword>
<keyword evidence="10 11" id="KW-0413">Isomerase</keyword>
<organism evidence="13 14">
    <name type="scientific">Massilia pinisoli</name>
    <dbReference type="NCBI Taxonomy" id="1772194"/>
    <lineage>
        <taxon>Bacteria</taxon>
        <taxon>Pseudomonadati</taxon>
        <taxon>Pseudomonadota</taxon>
        <taxon>Betaproteobacteria</taxon>
        <taxon>Burkholderiales</taxon>
        <taxon>Oxalobacteraceae</taxon>
        <taxon>Telluria group</taxon>
        <taxon>Massilia</taxon>
    </lineage>
</organism>
<keyword evidence="4 11" id="KW-0378">Hydrolase</keyword>
<dbReference type="InterPro" id="IPR027417">
    <property type="entry name" value="P-loop_NTPase"/>
</dbReference>
<gene>
    <name evidence="11 13" type="primary">recD</name>
    <name evidence="13" type="ORF">NX784_03185</name>
</gene>
<accession>A0ABT1ZL13</accession>
<evidence type="ECO:0000256" key="4">
    <source>
        <dbReference type="ARBA" id="ARBA00022801"/>
    </source>
</evidence>
<comment type="subunit">
    <text evidence="11">Heterotrimer of RecB, RecC and RecD. All subunits contribute to DNA-binding.</text>
</comment>
<dbReference type="InterPro" id="IPR050534">
    <property type="entry name" value="Coronavir_polyprotein_1ab"/>
</dbReference>
<dbReference type="Pfam" id="PF13245">
    <property type="entry name" value="AAA_19"/>
    <property type="match status" value="1"/>
</dbReference>
<dbReference type="Pfam" id="PF21185">
    <property type="entry name" value="RecD_N"/>
    <property type="match status" value="1"/>
</dbReference>
<dbReference type="InterPro" id="IPR003593">
    <property type="entry name" value="AAA+_ATPase"/>
</dbReference>
<dbReference type="EC" id="5.6.2.3" evidence="11"/>
<evidence type="ECO:0000256" key="3">
    <source>
        <dbReference type="ARBA" id="ARBA00022763"/>
    </source>
</evidence>
<evidence type="ECO:0000256" key="5">
    <source>
        <dbReference type="ARBA" id="ARBA00022806"/>
    </source>
</evidence>
<sequence>MKPDAPFDAEAQLAQFWSEVERLTEAGELRRLSGAFARFVGTLGTGACARSVPLLLASLVLSELEGRGHSCLLLDDLAGDPVALLGWADEDWKVLAKAAKPLPRGVKGWIAQLAACEQVWRVGDLDYDQPLVLDDSRLYLRRYWRDETLVATCVRTRAQERRDVDLEQARTWLEILFGAQRAGESPDWQRIACAVALRGAFAIITGGPGTGKTYTVARLLALLFATAPDAARQRIALAAPTGKAAARLKQSIDKALTELADRVGGALPLRELTARMGAARTLHSLLGARPDTRSFAHHRGNPLDVDVLIVDEASMVHLGMMASLLDALPAGATLILLGDKDQLASVEAGAVLGDLCHDAQAGHYDAATFAYVHAASGETIPPEYMGTGGPLARQTVMLRHSRRFGGPIGKLALAVNAGDVDGAAAALRAPEAAGVLRWIDHAHQHHVIQLANEGYRPYLELLRAGSAGHGSHEDWVRAVLQRFEAFRVLCAVREGEWGVEGLNGAIEQRLAHAGLIARGDWYVGRPVMVTRNDYPTKTFNGDIGLALPDPARPGSLRVWFLEGDNVRSVLATRLRHVETAYAMTVHKSQGSEFAHTVLALPKEGGAVLARELVYTGITRASRQFTLTTPAPAVLGEAILRRTHRASGLRGMVDKGHDGRNA</sequence>
<dbReference type="Pfam" id="PF13538">
    <property type="entry name" value="UvrD_C_2"/>
    <property type="match status" value="1"/>
</dbReference>
<dbReference type="RefSeq" id="WP_258815251.1">
    <property type="nucleotide sequence ID" value="NZ_JANUGW010000002.1"/>
</dbReference>
<comment type="miscellaneous">
    <text evidence="11">In the RecBCD complex, RecB has a slow 3'-5' helicase, an exonuclease activity and loads RecA onto ssDNA, RecD has a fast 5'-3' helicase activity, while RecC stimulates the ATPase and processivity of the RecB helicase and contributes to recognition of the Chi site.</text>
</comment>
<comment type="catalytic activity">
    <reaction evidence="11">
        <text>ATP + H2O = ADP + phosphate + H(+)</text>
        <dbReference type="Rhea" id="RHEA:13065"/>
        <dbReference type="ChEBI" id="CHEBI:15377"/>
        <dbReference type="ChEBI" id="CHEBI:15378"/>
        <dbReference type="ChEBI" id="CHEBI:30616"/>
        <dbReference type="ChEBI" id="CHEBI:43474"/>
        <dbReference type="ChEBI" id="CHEBI:456216"/>
        <dbReference type="EC" id="5.6.2.3"/>
    </reaction>
</comment>
<dbReference type="CDD" id="cd18809">
    <property type="entry name" value="SF1_C_RecD"/>
    <property type="match status" value="1"/>
</dbReference>
<dbReference type="InterPro" id="IPR006344">
    <property type="entry name" value="RecD"/>
</dbReference>
<evidence type="ECO:0000259" key="12">
    <source>
        <dbReference type="SMART" id="SM00382"/>
    </source>
</evidence>
<dbReference type="Proteomes" id="UP001204151">
    <property type="component" value="Unassembled WGS sequence"/>
</dbReference>
<protein>
    <recommendedName>
        <fullName evidence="11">RecBCD enzyme subunit RecD</fullName>
        <ecNumber evidence="11">5.6.2.3</ecNumber>
    </recommendedName>
    <alternativeName>
        <fullName evidence="11">DNA 5'-3' helicase subunit RecD</fullName>
    </alternativeName>
    <alternativeName>
        <fullName evidence="11">Exonuclease V subunit RecD</fullName>
        <shortName evidence="11">ExoV subunit RecD</shortName>
    </alternativeName>
    <alternativeName>
        <fullName evidence="11">Helicase/nuclease RecBCD subunit RecD</fullName>
    </alternativeName>
</protein>
<keyword evidence="8 11" id="KW-0238">DNA-binding</keyword>
<evidence type="ECO:0000313" key="14">
    <source>
        <dbReference type="Proteomes" id="UP001204151"/>
    </source>
</evidence>
<evidence type="ECO:0000256" key="10">
    <source>
        <dbReference type="ARBA" id="ARBA00023235"/>
    </source>
</evidence>
<keyword evidence="1 11" id="KW-0540">Nuclease</keyword>
<dbReference type="NCBIfam" id="TIGR01447">
    <property type="entry name" value="recD"/>
    <property type="match status" value="1"/>
</dbReference>